<dbReference type="Gene3D" id="3.30.300.20">
    <property type="match status" value="1"/>
</dbReference>
<gene>
    <name evidence="3" type="ORF">MBOT_11310</name>
</gene>
<reference evidence="3 4" key="1">
    <citation type="journal article" date="2019" name="Emerg. Microbes Infect.">
        <title>Comprehensive subspecies identification of 175 nontuberculous mycobacteria species based on 7547 genomic profiles.</title>
        <authorList>
            <person name="Matsumoto Y."/>
            <person name="Kinjo T."/>
            <person name="Motooka D."/>
            <person name="Nabeya D."/>
            <person name="Jung N."/>
            <person name="Uechi K."/>
            <person name="Horii T."/>
            <person name="Iida T."/>
            <person name="Fujita J."/>
            <person name="Nakamura S."/>
        </authorList>
    </citation>
    <scope>NUCLEOTIDE SEQUENCE [LARGE SCALE GENOMIC DNA]</scope>
    <source>
        <strain evidence="3 4">JCM 17322</strain>
    </source>
</reference>
<dbReference type="SUPFAM" id="SSF82708">
    <property type="entry name" value="R3H domain"/>
    <property type="match status" value="1"/>
</dbReference>
<protein>
    <submittedName>
        <fullName evidence="3">Single-stranded DNA-binding protein</fullName>
    </submittedName>
</protein>
<dbReference type="InterPro" id="IPR015946">
    <property type="entry name" value="KH_dom-like_a/b"/>
</dbReference>
<keyword evidence="4" id="KW-1185">Reference proteome</keyword>
<dbReference type="GO" id="GO:0003723">
    <property type="term" value="F:RNA binding"/>
    <property type="evidence" value="ECO:0007669"/>
    <property type="project" value="InterPro"/>
</dbReference>
<evidence type="ECO:0000259" key="2">
    <source>
        <dbReference type="PROSITE" id="PS51061"/>
    </source>
</evidence>
<dbReference type="AlphaFoldDB" id="A0A7I9XVF8"/>
<dbReference type="EMBL" id="BLKW01000002">
    <property type="protein sequence ID" value="GFG73766.1"/>
    <property type="molecule type" value="Genomic_DNA"/>
</dbReference>
<dbReference type="FunFam" id="3.30.300.20:FF:000011">
    <property type="entry name" value="Single-stranded DNA-binding protein"/>
    <property type="match status" value="1"/>
</dbReference>
<evidence type="ECO:0000313" key="4">
    <source>
        <dbReference type="Proteomes" id="UP000465361"/>
    </source>
</evidence>
<sequence length="190" mass="21152">MRDAETTECDNPTDSREEKLVDHGRPASSASTGIDDVEERLVAEGEIAGDYLEELLDLLDFDGDIDLDVEGDRAVVSIDGSADLNKLVGRRGEVLDALQELTRLAVQQKTGVRSRLMLDIASWRRRRRDELSALGSKVARRVLETGQREELAPMTPFERKIIHDAVAAMRGVRSESEGVEPSRRVVILRD</sequence>
<proteinExistence type="predicted"/>
<evidence type="ECO:0000313" key="3">
    <source>
        <dbReference type="EMBL" id="GFG73766.1"/>
    </source>
</evidence>
<organism evidence="3 4">
    <name type="scientific">Mycobacterium botniense</name>
    <dbReference type="NCBI Taxonomy" id="84962"/>
    <lineage>
        <taxon>Bacteria</taxon>
        <taxon>Bacillati</taxon>
        <taxon>Actinomycetota</taxon>
        <taxon>Actinomycetes</taxon>
        <taxon>Mycobacteriales</taxon>
        <taxon>Mycobacteriaceae</taxon>
        <taxon>Mycobacterium</taxon>
    </lineage>
</organism>
<name>A0A7I9XVF8_9MYCO</name>
<keyword evidence="3" id="KW-0238">DNA-binding</keyword>
<dbReference type="RefSeq" id="WP_163755055.1">
    <property type="nucleotide sequence ID" value="NZ_BLKW01000002.1"/>
</dbReference>
<accession>A0A7I9XVF8</accession>
<dbReference type="SMART" id="SM00393">
    <property type="entry name" value="R3H"/>
    <property type="match status" value="1"/>
</dbReference>
<dbReference type="InterPro" id="IPR036867">
    <property type="entry name" value="R3H_dom_sf"/>
</dbReference>
<dbReference type="InterPro" id="IPR001374">
    <property type="entry name" value="R3H_dom"/>
</dbReference>
<dbReference type="CDD" id="cd02644">
    <property type="entry name" value="R3H_jag"/>
    <property type="match status" value="1"/>
</dbReference>
<dbReference type="InterPro" id="IPR034079">
    <property type="entry name" value="R3H_KhpB"/>
</dbReference>
<comment type="caution">
    <text evidence="3">The sequence shown here is derived from an EMBL/GenBank/DDBJ whole genome shotgun (WGS) entry which is preliminary data.</text>
</comment>
<evidence type="ECO:0000256" key="1">
    <source>
        <dbReference type="SAM" id="MobiDB-lite"/>
    </source>
</evidence>
<dbReference type="GO" id="GO:0003677">
    <property type="term" value="F:DNA binding"/>
    <property type="evidence" value="ECO:0007669"/>
    <property type="project" value="UniProtKB-KW"/>
</dbReference>
<dbReference type="Gene3D" id="3.30.1370.50">
    <property type="entry name" value="R3H-like domain"/>
    <property type="match status" value="1"/>
</dbReference>
<dbReference type="PROSITE" id="PS51061">
    <property type="entry name" value="R3H"/>
    <property type="match status" value="1"/>
</dbReference>
<dbReference type="PANTHER" id="PTHR35800:SF1">
    <property type="entry name" value="RNA-BINDING PROTEIN KHPB"/>
    <property type="match status" value="1"/>
</dbReference>
<dbReference type="Pfam" id="PF01424">
    <property type="entry name" value="R3H"/>
    <property type="match status" value="1"/>
</dbReference>
<dbReference type="InterPro" id="IPR039247">
    <property type="entry name" value="KhpB"/>
</dbReference>
<dbReference type="Proteomes" id="UP000465361">
    <property type="component" value="Unassembled WGS sequence"/>
</dbReference>
<dbReference type="PANTHER" id="PTHR35800">
    <property type="entry name" value="PROTEIN JAG"/>
    <property type="match status" value="1"/>
</dbReference>
<feature type="region of interest" description="Disordered" evidence="1">
    <location>
        <begin position="1"/>
        <end position="35"/>
    </location>
</feature>
<feature type="compositionally biased region" description="Basic and acidic residues" evidence="1">
    <location>
        <begin position="13"/>
        <end position="25"/>
    </location>
</feature>
<feature type="domain" description="R3H" evidence="2">
    <location>
        <begin position="125"/>
        <end position="190"/>
    </location>
</feature>